<dbReference type="GO" id="GO:0000160">
    <property type="term" value="P:phosphorelay signal transduction system"/>
    <property type="evidence" value="ECO:0007669"/>
    <property type="project" value="UniProtKB-KW"/>
</dbReference>
<dbReference type="OrthoDB" id="3502710at2"/>
<dbReference type="GO" id="GO:0004673">
    <property type="term" value="F:protein histidine kinase activity"/>
    <property type="evidence" value="ECO:0007669"/>
    <property type="project" value="UniProtKB-EC"/>
</dbReference>
<keyword evidence="8 11" id="KW-1133">Transmembrane helix</keyword>
<keyword evidence="9" id="KW-0902">Two-component regulatory system</keyword>
<dbReference type="EMBL" id="SGWQ01000010">
    <property type="protein sequence ID" value="RZS33954.1"/>
    <property type="molecule type" value="Genomic_DNA"/>
</dbReference>
<feature type="compositionally biased region" description="Basic and acidic residues" evidence="10">
    <location>
        <begin position="793"/>
        <end position="813"/>
    </location>
</feature>
<evidence type="ECO:0000256" key="9">
    <source>
        <dbReference type="ARBA" id="ARBA00023012"/>
    </source>
</evidence>
<keyword evidence="11" id="KW-0472">Membrane</keyword>
<keyword evidence="6 11" id="KW-0812">Transmembrane</keyword>
<keyword evidence="7 13" id="KW-0418">Kinase</keyword>
<dbReference type="Gene3D" id="6.10.340.10">
    <property type="match status" value="1"/>
</dbReference>
<dbReference type="EC" id="2.7.13.3" evidence="3"/>
<dbReference type="PANTHER" id="PTHR45436:SF5">
    <property type="entry name" value="SENSOR HISTIDINE KINASE TRCS"/>
    <property type="match status" value="1"/>
</dbReference>
<dbReference type="PANTHER" id="PTHR45436">
    <property type="entry name" value="SENSOR HISTIDINE KINASE YKOH"/>
    <property type="match status" value="1"/>
</dbReference>
<feature type="region of interest" description="Disordered" evidence="10">
    <location>
        <begin position="713"/>
        <end position="813"/>
    </location>
</feature>
<sequence length="813" mass="88167">MRLAPGKSSGLRSIRLRMLAIVLIPSAALLILGVGASGYLVYQGSTAQDWATTMRETAPPGTQFVAEVEEERRLSLFRLGGERAAAEPLAAQRQRLDTSLLGMQSMSASFSKLNPDALKEGNEAFQKVLAMLPTIRQGVDAGQAPPMDVYAYYSGLTEAVRMGVQGLAKTAPDPVTAVEESTSVTVFTAADAMSRGHALAVGAVVNGGLSVAEYQEFSRQVGRYRTTMESTVPLLSKPLQERYATLAASDQWKRLGEVENALLLRGPRPGPARDLRPLPISIPDWQASASHVNTELLDMYSEHHSYAQSVAEETGERTFVNSLLAGGGILLLTIIATWVAIVLSNRVVRRLKKLRAETLELADKRLPMIVDRLRGGEQIDVAREVPPLDHGADEIGQVAEAFNKAQRTAVIAAAQEAEIQNGVKAVFLNIAHRSQVVVRRQLEVLDKAEREQEDPDQLEWLFQLDHLATRARRNAENLIILGGEQPGRQWRNPVPLLEIVRSAIGETEQYRRVQTGRLPDLAISGAAVADLIHLLAELVDNATQFSPPDSRVEVRGNTVGKGVVVEIEDQGLGILTDIREGINTSLQNPPDFSVMALSEETQLGLFVVSQLAARHGISVTLVDSAYGGIRAIVLIRSAIIAQDPDEPAPAEQPQEGATEREPDILRRLRRLSDYSAHEYYSSAAPTQVLDAPATSTGSTEADPAVQWPQQEVSNGAHHSEVADQRGSAPTEVITGNGRNGGGDAQRAEDGRPELPRRRRQANLAPQLASETELPVEQSQTQPDDDADGVSTAERARDRMAAFQRGTREGRAAP</sequence>
<evidence type="ECO:0000313" key="13">
    <source>
        <dbReference type="EMBL" id="RZS33954.1"/>
    </source>
</evidence>
<feature type="domain" description="Histidine kinase/HSP90-like ATPase" evidence="12">
    <location>
        <begin position="526"/>
        <end position="639"/>
    </location>
</feature>
<dbReference type="Proteomes" id="UP000294257">
    <property type="component" value="Unassembled WGS sequence"/>
</dbReference>
<dbReference type="Pfam" id="PF02518">
    <property type="entry name" value="HATPase_c"/>
    <property type="match status" value="1"/>
</dbReference>
<proteinExistence type="predicted"/>
<dbReference type="Pfam" id="PF00672">
    <property type="entry name" value="HAMP"/>
    <property type="match status" value="1"/>
</dbReference>
<dbReference type="SUPFAM" id="SSF55874">
    <property type="entry name" value="ATPase domain of HSP90 chaperone/DNA topoisomerase II/histidine kinase"/>
    <property type="match status" value="1"/>
</dbReference>
<comment type="catalytic activity">
    <reaction evidence="1">
        <text>ATP + protein L-histidine = ADP + protein N-phospho-L-histidine.</text>
        <dbReference type="EC" id="2.7.13.3"/>
    </reaction>
</comment>
<gene>
    <name evidence="13" type="ORF">EV193_110104</name>
</gene>
<keyword evidence="4" id="KW-0597">Phosphoprotein</keyword>
<evidence type="ECO:0000256" key="6">
    <source>
        <dbReference type="ARBA" id="ARBA00022692"/>
    </source>
</evidence>
<evidence type="ECO:0000256" key="11">
    <source>
        <dbReference type="SAM" id="Phobius"/>
    </source>
</evidence>
<evidence type="ECO:0000256" key="1">
    <source>
        <dbReference type="ARBA" id="ARBA00000085"/>
    </source>
</evidence>
<accession>A0A4Q7KHE1</accession>
<dbReference type="Gene3D" id="3.30.565.10">
    <property type="entry name" value="Histidine kinase-like ATPase, C-terminal domain"/>
    <property type="match status" value="1"/>
</dbReference>
<name>A0A4Q7KHE1_9PSEU</name>
<dbReference type="InterPro" id="IPR050428">
    <property type="entry name" value="TCS_sensor_his_kinase"/>
</dbReference>
<dbReference type="Pfam" id="PF08376">
    <property type="entry name" value="NIT"/>
    <property type="match status" value="1"/>
</dbReference>
<keyword evidence="14" id="KW-1185">Reference proteome</keyword>
<organism evidence="13 14">
    <name type="scientific">Herbihabitans rhizosphaerae</name>
    <dbReference type="NCBI Taxonomy" id="1872711"/>
    <lineage>
        <taxon>Bacteria</taxon>
        <taxon>Bacillati</taxon>
        <taxon>Actinomycetota</taxon>
        <taxon>Actinomycetes</taxon>
        <taxon>Pseudonocardiales</taxon>
        <taxon>Pseudonocardiaceae</taxon>
        <taxon>Herbihabitans</taxon>
    </lineage>
</organism>
<keyword evidence="5" id="KW-0808">Transferase</keyword>
<protein>
    <recommendedName>
        <fullName evidence="3">histidine kinase</fullName>
        <ecNumber evidence="3">2.7.13.3</ecNumber>
    </recommendedName>
</protein>
<evidence type="ECO:0000259" key="12">
    <source>
        <dbReference type="SMART" id="SM00387"/>
    </source>
</evidence>
<evidence type="ECO:0000256" key="2">
    <source>
        <dbReference type="ARBA" id="ARBA00004370"/>
    </source>
</evidence>
<evidence type="ECO:0000256" key="8">
    <source>
        <dbReference type="ARBA" id="ARBA00022989"/>
    </source>
</evidence>
<dbReference type="InterPro" id="IPR003594">
    <property type="entry name" value="HATPase_dom"/>
</dbReference>
<dbReference type="AlphaFoldDB" id="A0A4Q7KHE1"/>
<evidence type="ECO:0000256" key="3">
    <source>
        <dbReference type="ARBA" id="ARBA00012438"/>
    </source>
</evidence>
<evidence type="ECO:0000256" key="7">
    <source>
        <dbReference type="ARBA" id="ARBA00022777"/>
    </source>
</evidence>
<feature type="region of interest" description="Disordered" evidence="10">
    <location>
        <begin position="644"/>
        <end position="663"/>
    </location>
</feature>
<evidence type="ECO:0000256" key="10">
    <source>
        <dbReference type="SAM" id="MobiDB-lite"/>
    </source>
</evidence>
<evidence type="ECO:0000256" key="4">
    <source>
        <dbReference type="ARBA" id="ARBA00022553"/>
    </source>
</evidence>
<feature type="compositionally biased region" description="Basic and acidic residues" evidence="10">
    <location>
        <begin position="745"/>
        <end position="755"/>
    </location>
</feature>
<comment type="caution">
    <text evidence="13">The sequence shown here is derived from an EMBL/GenBank/DDBJ whole genome shotgun (WGS) entry which is preliminary data.</text>
</comment>
<dbReference type="SMART" id="SM00387">
    <property type="entry name" value="HATPase_c"/>
    <property type="match status" value="1"/>
</dbReference>
<comment type="subcellular location">
    <subcellularLocation>
        <location evidence="2">Membrane</location>
    </subcellularLocation>
</comment>
<dbReference type="InterPro" id="IPR003660">
    <property type="entry name" value="HAMP_dom"/>
</dbReference>
<evidence type="ECO:0000256" key="5">
    <source>
        <dbReference type="ARBA" id="ARBA00022679"/>
    </source>
</evidence>
<evidence type="ECO:0000313" key="14">
    <source>
        <dbReference type="Proteomes" id="UP000294257"/>
    </source>
</evidence>
<feature type="transmembrane region" description="Helical" evidence="11">
    <location>
        <begin position="323"/>
        <end position="343"/>
    </location>
</feature>
<reference evidence="13 14" key="1">
    <citation type="submission" date="2019-02" db="EMBL/GenBank/DDBJ databases">
        <title>Genomic Encyclopedia of Type Strains, Phase IV (KMG-IV): sequencing the most valuable type-strain genomes for metagenomic binning, comparative biology and taxonomic classification.</title>
        <authorList>
            <person name="Goeker M."/>
        </authorList>
    </citation>
    <scope>NUCLEOTIDE SEQUENCE [LARGE SCALE GENOMIC DNA]</scope>
    <source>
        <strain evidence="13 14">DSM 101727</strain>
    </source>
</reference>
<dbReference type="InterPro" id="IPR013587">
    <property type="entry name" value="Nitrate/nitrite_sensing"/>
</dbReference>
<dbReference type="GO" id="GO:0005886">
    <property type="term" value="C:plasma membrane"/>
    <property type="evidence" value="ECO:0007669"/>
    <property type="project" value="TreeGrafter"/>
</dbReference>
<dbReference type="RefSeq" id="WP_130347231.1">
    <property type="nucleotide sequence ID" value="NZ_SGWQ01000010.1"/>
</dbReference>
<dbReference type="InterPro" id="IPR036890">
    <property type="entry name" value="HATPase_C_sf"/>
</dbReference>